<dbReference type="InterPro" id="IPR032717">
    <property type="entry name" value="Mss51_Znf"/>
</dbReference>
<dbReference type="Pfam" id="PF13824">
    <property type="entry name" value="zf-Mss51"/>
    <property type="match status" value="1"/>
</dbReference>
<dbReference type="EMBL" id="SSOP01000001">
    <property type="protein sequence ID" value="KAB5596529.1"/>
    <property type="molecule type" value="Genomic_DNA"/>
</dbReference>
<dbReference type="PANTHER" id="PTHR28069">
    <property type="entry name" value="GH20023P"/>
    <property type="match status" value="1"/>
</dbReference>
<evidence type="ECO:0000313" key="4">
    <source>
        <dbReference type="EMBL" id="KAB5596529.1"/>
    </source>
</evidence>
<dbReference type="PANTHER" id="PTHR28069:SF1">
    <property type="entry name" value="PROTEIN MSS51, MITOCHONDRIAL"/>
    <property type="match status" value="1"/>
</dbReference>
<evidence type="ECO:0000313" key="5">
    <source>
        <dbReference type="Proteomes" id="UP000383932"/>
    </source>
</evidence>
<feature type="domain" description="Mitochondrial splicing suppressor 51-like C-terminal" evidence="3">
    <location>
        <begin position="208"/>
        <end position="449"/>
    </location>
</feature>
<comment type="caution">
    <text evidence="4">The sequence shown here is derived from an EMBL/GenBank/DDBJ whole genome shotgun (WGS) entry which is preliminary data.</text>
</comment>
<reference evidence="4 5" key="1">
    <citation type="journal article" date="2019" name="Fungal Biol. Biotechnol.">
        <title>Draft genome sequence of fastidious pathogen Ceratobasidium theobromae, which causes vascular-streak dieback in Theobroma cacao.</title>
        <authorList>
            <person name="Ali S.S."/>
            <person name="Asman A."/>
            <person name="Shao J."/>
            <person name="Firmansyah A.P."/>
            <person name="Susilo A.W."/>
            <person name="Rosmana A."/>
            <person name="McMahon P."/>
            <person name="Junaid M."/>
            <person name="Guest D."/>
            <person name="Kheng T.Y."/>
            <person name="Meinhardt L.W."/>
            <person name="Bailey B.A."/>
        </authorList>
    </citation>
    <scope>NUCLEOTIDE SEQUENCE [LARGE SCALE GENOMIC DNA]</scope>
    <source>
        <strain evidence="4 5">CT2</strain>
    </source>
</reference>
<evidence type="ECO:0000256" key="1">
    <source>
        <dbReference type="SAM" id="MobiDB-lite"/>
    </source>
</evidence>
<organism evidence="4 5">
    <name type="scientific">Ceratobasidium theobromae</name>
    <dbReference type="NCBI Taxonomy" id="1582974"/>
    <lineage>
        <taxon>Eukaryota</taxon>
        <taxon>Fungi</taxon>
        <taxon>Dikarya</taxon>
        <taxon>Basidiomycota</taxon>
        <taxon>Agaricomycotina</taxon>
        <taxon>Agaricomycetes</taxon>
        <taxon>Cantharellales</taxon>
        <taxon>Ceratobasidiaceae</taxon>
        <taxon>Ceratobasidium</taxon>
    </lineage>
</organism>
<evidence type="ECO:0000259" key="3">
    <source>
        <dbReference type="Pfam" id="PF20179"/>
    </source>
</evidence>
<feature type="compositionally biased region" description="Pro residues" evidence="1">
    <location>
        <begin position="274"/>
        <end position="283"/>
    </location>
</feature>
<protein>
    <submittedName>
        <fullName evidence="4">Mss51-mRNA processing-like protein</fullName>
    </submittedName>
</protein>
<sequence>MQRFSPIARNYPRRVIGRQLFNWARHQLNQPPKTTRPILSQDNLFHPLSQSPIPSLQARAKAVTELAPCPVCLDHHEQRRPVTYECPDCGWPTHCSEFHWKEDTDHTQYCTRLREVNEDEHDIRSGRKMREFELPGQQSYEEAVSFANWDVFWYTRSFNSIDSDRSRRHASKLLTYPVTIASLLHENSGINLRNQRLTPEGLRSMTALRYTLHSESPTGDDDPSSKPPMRIFVIGARAESSLPPHVWEQLTHLFPNTQFHIYMIGPQVSLPAVAIPPPPPKPDPTSTLPSADSDSQQPILFQPPILPQITPVGPTKIRDSAIDYGVPSSTSSVSAQLTITSLRTPYADVHPQFEGTFDPYTDVFFAFCPGFGFPSPTSPSELQISAPGEWGRTVPLILQTKCALFVTGFSPTDVERDVRSLDGVEGVAGEFDWIVTPGENPFGSEKWEVADFDPRVMVKTNWGVWGIRGKRRDVDYANEA</sequence>
<keyword evidence="5" id="KW-1185">Reference proteome</keyword>
<dbReference type="OrthoDB" id="5282002at2759"/>
<accession>A0A5N5QYG5</accession>
<dbReference type="Pfam" id="PF20179">
    <property type="entry name" value="MSS51_C"/>
    <property type="match status" value="1"/>
</dbReference>
<dbReference type="InterPro" id="IPR046824">
    <property type="entry name" value="Mss51-like_C"/>
</dbReference>
<gene>
    <name evidence="4" type="ORF">CTheo_166</name>
</gene>
<dbReference type="AlphaFoldDB" id="A0A5N5QYG5"/>
<name>A0A5N5QYG5_9AGAM</name>
<proteinExistence type="predicted"/>
<feature type="region of interest" description="Disordered" evidence="1">
    <location>
        <begin position="274"/>
        <end position="294"/>
    </location>
</feature>
<feature type="domain" description="Mitochondrial splicing suppressor 51 zinc-finger" evidence="2">
    <location>
        <begin position="69"/>
        <end position="123"/>
    </location>
</feature>
<evidence type="ECO:0000259" key="2">
    <source>
        <dbReference type="Pfam" id="PF13824"/>
    </source>
</evidence>
<dbReference type="Proteomes" id="UP000383932">
    <property type="component" value="Unassembled WGS sequence"/>
</dbReference>